<reference evidence="3 4" key="1">
    <citation type="submission" date="2024-05" db="EMBL/GenBank/DDBJ databases">
        <title>Genetic variation in Jamaican populations of the coffee berry borer (Hypothenemus hampei).</title>
        <authorList>
            <person name="Errbii M."/>
            <person name="Myrie A."/>
        </authorList>
    </citation>
    <scope>NUCLEOTIDE SEQUENCE [LARGE SCALE GENOMIC DNA]</scope>
    <source>
        <strain evidence="3">JA-Hopewell-2020-01-JO</strain>
        <tissue evidence="3">Whole body</tissue>
    </source>
</reference>
<keyword evidence="2" id="KW-0175">Coiled coil</keyword>
<sequence length="432" mass="49854">MSGTDEVLGLLHEIKKEFDRSFSLLNLRILDDDFDIPEDISHIQNLHDIVLQDLEDLKNNLDSHVSIIEKTELIMNILSYKLYEIRHSFRFQIDELKSKKDELMKLGEFEKEDSRLALQLVEIDNEISKLEELQQTNLNSIKEQKLEAQKDYERAVQEMDENFAKMSRGLNKLLVLIEAEKSNISESQAQLVDAKFANEIQQISAEIEKFTALQTTGWKVLYLEEKMSEMLNERGLKILQSGQLIKDDGQAISFQQAKDFKLLDHINSEILNELKANIVSLSDDGSARTTPSSASIGSKMSSADVTYLKDCLGKPLALALAEITALRPKDPIHYLGHWLFKYRYNQQQEDINNMEMDMLIEKRNQVNKERWHQIIEEEAKAAVMDMILRAEEIAIMNELRRIQEETDAMEEMEALNEEARDILGPLLENLPV</sequence>
<proteinExistence type="inferred from homology"/>
<dbReference type="InterPro" id="IPR007858">
    <property type="entry name" value="Dpy-30_motif"/>
</dbReference>
<accession>A0ABD1F7X8</accession>
<dbReference type="Gene3D" id="1.20.890.10">
    <property type="entry name" value="cAMP-dependent protein kinase regulatory subunit, dimerization-anchoring domain"/>
    <property type="match status" value="1"/>
</dbReference>
<comment type="caution">
    <text evidence="3">The sequence shown here is derived from an EMBL/GenBank/DDBJ whole genome shotgun (WGS) entry which is preliminary data.</text>
</comment>
<gene>
    <name evidence="3" type="ORF">ABEB36_003072</name>
</gene>
<dbReference type="EMBL" id="JBDJPC010000002">
    <property type="protein sequence ID" value="KAL1513698.1"/>
    <property type="molecule type" value="Genomic_DNA"/>
</dbReference>
<evidence type="ECO:0000313" key="4">
    <source>
        <dbReference type="Proteomes" id="UP001566132"/>
    </source>
</evidence>
<name>A0ABD1F7X8_HYPHA</name>
<dbReference type="CDD" id="cd22966">
    <property type="entry name" value="DD_DYDC-like"/>
    <property type="match status" value="1"/>
</dbReference>
<evidence type="ECO:0000256" key="2">
    <source>
        <dbReference type="SAM" id="Coils"/>
    </source>
</evidence>
<dbReference type="PANTHER" id="PTHR23356">
    <property type="entry name" value="DPY30-RELATED"/>
    <property type="match status" value="1"/>
</dbReference>
<dbReference type="Proteomes" id="UP001566132">
    <property type="component" value="Unassembled WGS sequence"/>
</dbReference>
<protein>
    <submittedName>
        <fullName evidence="3">Uncharacterized protein</fullName>
    </submittedName>
</protein>
<dbReference type="InterPro" id="IPR049630">
    <property type="entry name" value="DYDC-like_DD"/>
</dbReference>
<dbReference type="AlphaFoldDB" id="A0ABD1F7X8"/>
<dbReference type="PANTHER" id="PTHR23356:SF16">
    <property type="entry name" value="DPY30 DOMAIN CONTAINING 2"/>
    <property type="match status" value="1"/>
</dbReference>
<organism evidence="3 4">
    <name type="scientific">Hypothenemus hampei</name>
    <name type="common">Coffee berry borer</name>
    <dbReference type="NCBI Taxonomy" id="57062"/>
    <lineage>
        <taxon>Eukaryota</taxon>
        <taxon>Metazoa</taxon>
        <taxon>Ecdysozoa</taxon>
        <taxon>Arthropoda</taxon>
        <taxon>Hexapoda</taxon>
        <taxon>Insecta</taxon>
        <taxon>Pterygota</taxon>
        <taxon>Neoptera</taxon>
        <taxon>Endopterygota</taxon>
        <taxon>Coleoptera</taxon>
        <taxon>Polyphaga</taxon>
        <taxon>Cucujiformia</taxon>
        <taxon>Curculionidae</taxon>
        <taxon>Scolytinae</taxon>
        <taxon>Hypothenemus</taxon>
    </lineage>
</organism>
<dbReference type="InterPro" id="IPR037856">
    <property type="entry name" value="Sdc1/DPY30"/>
</dbReference>
<keyword evidence="4" id="KW-1185">Reference proteome</keyword>
<comment type="similarity">
    <text evidence="1">Belongs to the dpy-30 family.</text>
</comment>
<evidence type="ECO:0000313" key="3">
    <source>
        <dbReference type="EMBL" id="KAL1513698.1"/>
    </source>
</evidence>
<feature type="coiled-coil region" evidence="2">
    <location>
        <begin position="395"/>
        <end position="422"/>
    </location>
</feature>
<dbReference type="Pfam" id="PF05186">
    <property type="entry name" value="Dpy-30"/>
    <property type="match status" value="1"/>
</dbReference>
<evidence type="ECO:0000256" key="1">
    <source>
        <dbReference type="ARBA" id="ARBA00010849"/>
    </source>
</evidence>